<reference evidence="1 2" key="1">
    <citation type="submission" date="2018-11" db="EMBL/GenBank/DDBJ databases">
        <authorList>
            <consortium name="Pathogen Informatics"/>
        </authorList>
    </citation>
    <scope>NUCLEOTIDE SEQUENCE [LARGE SCALE GENOMIC DNA]</scope>
</reference>
<dbReference type="EMBL" id="UYRT01008932">
    <property type="protein sequence ID" value="VDK46226.1"/>
    <property type="molecule type" value="Genomic_DNA"/>
</dbReference>
<protein>
    <submittedName>
        <fullName evidence="1">Uncharacterized protein</fullName>
    </submittedName>
</protein>
<proteinExistence type="predicted"/>
<evidence type="ECO:0000313" key="1">
    <source>
        <dbReference type="EMBL" id="VDK46226.1"/>
    </source>
</evidence>
<dbReference type="Proteomes" id="UP000271098">
    <property type="component" value="Unassembled WGS sequence"/>
</dbReference>
<organism evidence="1 2">
    <name type="scientific">Gongylonema pulchrum</name>
    <dbReference type="NCBI Taxonomy" id="637853"/>
    <lineage>
        <taxon>Eukaryota</taxon>
        <taxon>Metazoa</taxon>
        <taxon>Ecdysozoa</taxon>
        <taxon>Nematoda</taxon>
        <taxon>Chromadorea</taxon>
        <taxon>Rhabditida</taxon>
        <taxon>Spirurina</taxon>
        <taxon>Spiruromorpha</taxon>
        <taxon>Spiruroidea</taxon>
        <taxon>Gongylonematidae</taxon>
        <taxon>Gongylonema</taxon>
    </lineage>
</organism>
<gene>
    <name evidence="1" type="ORF">GPUH_LOCUS4615</name>
</gene>
<name>A0A3P6Q3N9_9BILA</name>
<accession>A0A3P6Q3N9</accession>
<dbReference type="AlphaFoldDB" id="A0A3P6Q3N9"/>
<dbReference type="OrthoDB" id="5868576at2759"/>
<keyword evidence="2" id="KW-1185">Reference proteome</keyword>
<sequence>MFLQKRFKRERAFDLAHIESDLEEEELRKARWEQSRAKDFALFRDKMCQDKCNDNLRRGLDMVKTSIDQYLVNSQLIILKVLLLKAHVAFGSIGVPPLVDGTDLKFFCRLDNQHSRCLHDCGFAVQFNMHDFICKRYYLEVVVILIVSNRF</sequence>
<evidence type="ECO:0000313" key="2">
    <source>
        <dbReference type="Proteomes" id="UP000271098"/>
    </source>
</evidence>